<evidence type="ECO:0000313" key="1">
    <source>
        <dbReference type="EMBL" id="KAH0770180.1"/>
    </source>
</evidence>
<comment type="caution">
    <text evidence="1">The sequence shown here is derived from an EMBL/GenBank/DDBJ whole genome shotgun (WGS) entry which is preliminary data.</text>
</comment>
<evidence type="ECO:0000313" key="2">
    <source>
        <dbReference type="Proteomes" id="UP000826656"/>
    </source>
</evidence>
<reference evidence="1 2" key="1">
    <citation type="journal article" date="2021" name="bioRxiv">
        <title>Chromosome-scale and haplotype-resolved genome assembly of a tetraploid potato cultivar.</title>
        <authorList>
            <person name="Sun H."/>
            <person name="Jiao W.-B."/>
            <person name="Krause K."/>
            <person name="Campoy J.A."/>
            <person name="Goel M."/>
            <person name="Folz-Donahue K."/>
            <person name="Kukat C."/>
            <person name="Huettel B."/>
            <person name="Schneeberger K."/>
        </authorList>
    </citation>
    <scope>NUCLEOTIDE SEQUENCE [LARGE SCALE GENOMIC DNA]</scope>
    <source>
        <strain evidence="1">SolTubOtavaFocal</strain>
        <tissue evidence="1">Leaves</tissue>
    </source>
</reference>
<accession>A0ABQ7VPJ1</accession>
<sequence length="60" mass="7314">MLLKCDNEQTTGKMYFKFLDFYTTQPEFHEIVSNEWDQEIEGNPMWRLQQKLKELGQRLS</sequence>
<keyword evidence="2" id="KW-1185">Reference proteome</keyword>
<gene>
    <name evidence="1" type="ORF">KY290_014161</name>
</gene>
<proteinExistence type="predicted"/>
<dbReference type="Proteomes" id="UP000826656">
    <property type="component" value="Unassembled WGS sequence"/>
</dbReference>
<protein>
    <submittedName>
        <fullName evidence="1">Uncharacterized protein</fullName>
    </submittedName>
</protein>
<organism evidence="1 2">
    <name type="scientific">Solanum tuberosum</name>
    <name type="common">Potato</name>
    <dbReference type="NCBI Taxonomy" id="4113"/>
    <lineage>
        <taxon>Eukaryota</taxon>
        <taxon>Viridiplantae</taxon>
        <taxon>Streptophyta</taxon>
        <taxon>Embryophyta</taxon>
        <taxon>Tracheophyta</taxon>
        <taxon>Spermatophyta</taxon>
        <taxon>Magnoliopsida</taxon>
        <taxon>eudicotyledons</taxon>
        <taxon>Gunneridae</taxon>
        <taxon>Pentapetalae</taxon>
        <taxon>asterids</taxon>
        <taxon>lamiids</taxon>
        <taxon>Solanales</taxon>
        <taxon>Solanaceae</taxon>
        <taxon>Solanoideae</taxon>
        <taxon>Solaneae</taxon>
        <taxon>Solanum</taxon>
    </lineage>
</organism>
<name>A0ABQ7VPJ1_SOLTU</name>
<dbReference type="EMBL" id="JAIVGD010000011">
    <property type="protein sequence ID" value="KAH0770180.1"/>
    <property type="molecule type" value="Genomic_DNA"/>
</dbReference>